<dbReference type="InterPro" id="IPR007138">
    <property type="entry name" value="ABM_dom"/>
</dbReference>
<dbReference type="InterPro" id="IPR044691">
    <property type="entry name" value="DCC1_Trx"/>
</dbReference>
<sequence>MKFMFEVHVREGHTAEEYADAWVRASRIIQQAPGARGTELHRKIGDPNTLIAIASWESKEQRDAMENQHNPEVAAIIRSAAPFVEIRPIGEFADPEWVVMPPMTESGNIIRVFYDGACPSCRRDRRQYERLAGGAADQVEWVDITGRDEELKAKGIDPKAALQELHVEDQYGVVHSELDAYALLMSRAPLLKPLAWLISLPLVRPLLSRLYHRMVERRLERTGRMP</sequence>
<accession>A0A2G1VGT8</accession>
<proteinExistence type="predicted"/>
<dbReference type="Pfam" id="PF04134">
    <property type="entry name" value="DCC1-like"/>
    <property type="match status" value="1"/>
</dbReference>
<gene>
    <name evidence="2" type="ORF">CLH62_09410</name>
</gene>
<dbReference type="GO" id="GO:0015035">
    <property type="term" value="F:protein-disulfide reductase activity"/>
    <property type="evidence" value="ECO:0007669"/>
    <property type="project" value="InterPro"/>
</dbReference>
<evidence type="ECO:0000313" key="3">
    <source>
        <dbReference type="Proteomes" id="UP000229044"/>
    </source>
</evidence>
<dbReference type="PANTHER" id="PTHR34290:SF2">
    <property type="entry name" value="OS04G0668800 PROTEIN"/>
    <property type="match status" value="1"/>
</dbReference>
<dbReference type="InterPro" id="IPR011008">
    <property type="entry name" value="Dimeric_a/b-barrel"/>
</dbReference>
<dbReference type="CDD" id="cd01659">
    <property type="entry name" value="TRX_superfamily"/>
    <property type="match status" value="1"/>
</dbReference>
<dbReference type="AlphaFoldDB" id="A0A2G1VGT8"/>
<dbReference type="EMBL" id="NTFI01000002">
    <property type="protein sequence ID" value="PHQ25810.1"/>
    <property type="molecule type" value="Genomic_DNA"/>
</dbReference>
<dbReference type="SUPFAM" id="SSF54909">
    <property type="entry name" value="Dimeric alpha+beta barrel"/>
    <property type="match status" value="1"/>
</dbReference>
<dbReference type="Gene3D" id="3.30.70.100">
    <property type="match status" value="1"/>
</dbReference>
<dbReference type="PANTHER" id="PTHR34290">
    <property type="entry name" value="SI:CH73-390P7.2"/>
    <property type="match status" value="1"/>
</dbReference>
<dbReference type="Pfam" id="PF03992">
    <property type="entry name" value="ABM"/>
    <property type="match status" value="1"/>
</dbReference>
<dbReference type="InterPro" id="IPR007263">
    <property type="entry name" value="DCC1-like"/>
</dbReference>
<feature type="domain" description="ABM" evidence="1">
    <location>
        <begin position="4"/>
        <end position="64"/>
    </location>
</feature>
<keyword evidence="3" id="KW-1185">Reference proteome</keyword>
<organism evidence="2 3">
    <name type="scientific">Marinobacter guineae</name>
    <dbReference type="NCBI Taxonomy" id="432303"/>
    <lineage>
        <taxon>Bacteria</taxon>
        <taxon>Pseudomonadati</taxon>
        <taxon>Pseudomonadota</taxon>
        <taxon>Gammaproteobacteria</taxon>
        <taxon>Pseudomonadales</taxon>
        <taxon>Marinobacteraceae</taxon>
        <taxon>Marinobacter</taxon>
    </lineage>
</organism>
<reference evidence="2 3" key="1">
    <citation type="submission" date="2017-09" db="EMBL/GenBank/DDBJ databases">
        <title>The draft genome sequences of Marinobacter guineae M3B.</title>
        <authorList>
            <person name="Cao J."/>
        </authorList>
    </citation>
    <scope>NUCLEOTIDE SEQUENCE [LARGE SCALE GENOMIC DNA]</scope>
    <source>
        <strain evidence="2 3">M3B</strain>
    </source>
</reference>
<dbReference type="Proteomes" id="UP000229044">
    <property type="component" value="Unassembled WGS sequence"/>
</dbReference>
<evidence type="ECO:0000259" key="1">
    <source>
        <dbReference type="Pfam" id="PF03992"/>
    </source>
</evidence>
<name>A0A2G1VGT8_9GAMM</name>
<comment type="caution">
    <text evidence="2">The sequence shown here is derived from an EMBL/GenBank/DDBJ whole genome shotgun (WGS) entry which is preliminary data.</text>
</comment>
<dbReference type="OrthoDB" id="5294764at2"/>
<protein>
    <recommendedName>
        <fullName evidence="1">ABM domain-containing protein</fullName>
    </recommendedName>
</protein>
<evidence type="ECO:0000313" key="2">
    <source>
        <dbReference type="EMBL" id="PHQ25810.1"/>
    </source>
</evidence>